<dbReference type="HOGENOM" id="CLU_634467_0_0_10"/>
<dbReference type="eggNOG" id="COG2205">
    <property type="taxonomic scope" value="Bacteria"/>
</dbReference>
<dbReference type="Pfam" id="PF00512">
    <property type="entry name" value="HisKA"/>
    <property type="match status" value="1"/>
</dbReference>
<evidence type="ECO:0000256" key="8">
    <source>
        <dbReference type="ARBA" id="ARBA00023012"/>
    </source>
</evidence>
<dbReference type="GO" id="GO:0007234">
    <property type="term" value="P:osmosensory signaling via phosphorelay pathway"/>
    <property type="evidence" value="ECO:0007669"/>
    <property type="project" value="TreeGrafter"/>
</dbReference>
<dbReference type="PROSITE" id="PS50109">
    <property type="entry name" value="HIS_KIN"/>
    <property type="match status" value="1"/>
</dbReference>
<dbReference type="InterPro" id="IPR003594">
    <property type="entry name" value="HATPase_dom"/>
</dbReference>
<dbReference type="InterPro" id="IPR004358">
    <property type="entry name" value="Sig_transdc_His_kin-like_C"/>
</dbReference>
<dbReference type="Proteomes" id="UP000002011">
    <property type="component" value="Chromosome"/>
</dbReference>
<dbReference type="InterPro" id="IPR003661">
    <property type="entry name" value="HisK_dim/P_dom"/>
</dbReference>
<dbReference type="InterPro" id="IPR005467">
    <property type="entry name" value="His_kinase_dom"/>
</dbReference>
<evidence type="ECO:0000256" key="7">
    <source>
        <dbReference type="ARBA" id="ARBA00022840"/>
    </source>
</evidence>
<dbReference type="PRINTS" id="PR00344">
    <property type="entry name" value="BCTRLSENSOR"/>
</dbReference>
<name>C6VUE6_DYAFD</name>
<dbReference type="GO" id="GO:0005524">
    <property type="term" value="F:ATP binding"/>
    <property type="evidence" value="ECO:0007669"/>
    <property type="project" value="UniProtKB-KW"/>
</dbReference>
<dbReference type="InterPro" id="IPR050351">
    <property type="entry name" value="BphY/WalK/GraS-like"/>
</dbReference>
<keyword evidence="4" id="KW-0808">Transferase</keyword>
<keyword evidence="6 10" id="KW-0418">Kinase</keyword>
<keyword evidence="5" id="KW-0547">Nucleotide-binding</keyword>
<dbReference type="SUPFAM" id="SSF55874">
    <property type="entry name" value="ATPase domain of HSP90 chaperone/DNA topoisomerase II/histidine kinase"/>
    <property type="match status" value="1"/>
</dbReference>
<dbReference type="InterPro" id="IPR036890">
    <property type="entry name" value="HATPase_C_sf"/>
</dbReference>
<evidence type="ECO:0000313" key="10">
    <source>
        <dbReference type="EMBL" id="ACT96628.1"/>
    </source>
</evidence>
<dbReference type="RefSeq" id="WP_015814868.1">
    <property type="nucleotide sequence ID" value="NC_013037.1"/>
</dbReference>
<reference evidence="10 11" key="1">
    <citation type="journal article" date="2009" name="Stand. Genomic Sci.">
        <title>Complete genome sequence of Dyadobacter fermentans type strain (NS114).</title>
        <authorList>
            <person name="Lang E."/>
            <person name="Lapidus A."/>
            <person name="Chertkov O."/>
            <person name="Brettin T."/>
            <person name="Detter J.C."/>
            <person name="Han C."/>
            <person name="Copeland A."/>
            <person name="Glavina Del Rio T."/>
            <person name="Nolan M."/>
            <person name="Chen F."/>
            <person name="Lucas S."/>
            <person name="Tice H."/>
            <person name="Cheng J.F."/>
            <person name="Land M."/>
            <person name="Hauser L."/>
            <person name="Chang Y.J."/>
            <person name="Jeffries C.D."/>
            <person name="Kopitz M."/>
            <person name="Bruce D."/>
            <person name="Goodwin L."/>
            <person name="Pitluck S."/>
            <person name="Ovchinnikova G."/>
            <person name="Pati A."/>
            <person name="Ivanova N."/>
            <person name="Mavrommatis K."/>
            <person name="Chen A."/>
            <person name="Palaniappan K."/>
            <person name="Chain P."/>
            <person name="Bristow J."/>
            <person name="Eisen J.A."/>
            <person name="Markowitz V."/>
            <person name="Hugenholtz P."/>
            <person name="Goker M."/>
            <person name="Rohde M."/>
            <person name="Kyrpides N.C."/>
            <person name="Klenk H.P."/>
        </authorList>
    </citation>
    <scope>NUCLEOTIDE SEQUENCE [LARGE SCALE GENOMIC DNA]</scope>
    <source>
        <strain evidence="11">ATCC 700827 / DSM 18053 / CIP 107007 / KCTC 52180 / NS114</strain>
    </source>
</reference>
<dbReference type="PANTHER" id="PTHR42878:SF7">
    <property type="entry name" value="SENSOR HISTIDINE KINASE GLRK"/>
    <property type="match status" value="1"/>
</dbReference>
<dbReference type="InterPro" id="IPR036097">
    <property type="entry name" value="HisK_dim/P_sf"/>
</dbReference>
<dbReference type="Gene3D" id="3.30.565.10">
    <property type="entry name" value="Histidine kinase-like ATPase, C-terminal domain"/>
    <property type="match status" value="1"/>
</dbReference>
<evidence type="ECO:0000256" key="3">
    <source>
        <dbReference type="ARBA" id="ARBA00022553"/>
    </source>
</evidence>
<dbReference type="GO" id="GO:0000156">
    <property type="term" value="F:phosphorelay response regulator activity"/>
    <property type="evidence" value="ECO:0007669"/>
    <property type="project" value="TreeGrafter"/>
</dbReference>
<sequence length="455" mass="50559">MQKTNPKALKPVAEYLFSRREAILNNWRVACENDKALTSVFALTRQEFNNLMPVILDILEQRLLGQPEGEDLSNAAAGHGLHRWHKAMELVETMRELNHLSAVLYRELEDYQELFPETDKSLILIVYREITAVLQETFTGSVQKYDELQRLYATGRLNALKSTVESMNELARERGDILRKSSHDLRGSLGVASSAAHLLQLDHLSESDRNKYLQMLTRNLGNVQTMLNELLDLSRLESGQEQLQITDVDASNILNRLVSGAQGMAQTRNIILKADGPASLNVQTDRIKLERIAQNLLINALSYSSLGPERKGMVSVSWAFQGNNQWVMSIQDSGPGLRGPASNVLFDQLKPTVEPTSVLGRHLTEPDDVQPVNIPEIPASSELETSSEATPRGEGIGLQIVKHLCNMLHATLEVESEPGRGTLFRVRMPVEVPDEADLESIRSANAGAVSDKGSR</sequence>
<evidence type="ECO:0000256" key="4">
    <source>
        <dbReference type="ARBA" id="ARBA00022679"/>
    </source>
</evidence>
<organism evidence="10 11">
    <name type="scientific">Dyadobacter fermentans (strain ATCC 700827 / DSM 18053 / CIP 107007 / KCTC 52180 / NS114)</name>
    <dbReference type="NCBI Taxonomy" id="471854"/>
    <lineage>
        <taxon>Bacteria</taxon>
        <taxon>Pseudomonadati</taxon>
        <taxon>Bacteroidota</taxon>
        <taxon>Cytophagia</taxon>
        <taxon>Cytophagales</taxon>
        <taxon>Spirosomataceae</taxon>
        <taxon>Dyadobacter</taxon>
    </lineage>
</organism>
<keyword evidence="7" id="KW-0067">ATP-binding</keyword>
<comment type="catalytic activity">
    <reaction evidence="1">
        <text>ATP + protein L-histidine = ADP + protein N-phospho-L-histidine.</text>
        <dbReference type="EC" id="2.7.13.3"/>
    </reaction>
</comment>
<dbReference type="SUPFAM" id="SSF47384">
    <property type="entry name" value="Homodimeric domain of signal transducing histidine kinase"/>
    <property type="match status" value="1"/>
</dbReference>
<dbReference type="AlphaFoldDB" id="C6VUE6"/>
<protein>
    <recommendedName>
        <fullName evidence="2">histidine kinase</fullName>
        <ecNumber evidence="2">2.7.13.3</ecNumber>
    </recommendedName>
</protein>
<evidence type="ECO:0000259" key="9">
    <source>
        <dbReference type="PROSITE" id="PS50109"/>
    </source>
</evidence>
<dbReference type="PANTHER" id="PTHR42878">
    <property type="entry name" value="TWO-COMPONENT HISTIDINE KINASE"/>
    <property type="match status" value="1"/>
</dbReference>
<dbReference type="STRING" id="471854.Dfer_5435"/>
<evidence type="ECO:0000256" key="6">
    <source>
        <dbReference type="ARBA" id="ARBA00022777"/>
    </source>
</evidence>
<feature type="domain" description="Histidine kinase" evidence="9">
    <location>
        <begin position="180"/>
        <end position="432"/>
    </location>
</feature>
<accession>C6VUE6</accession>
<keyword evidence="3" id="KW-0597">Phosphoprotein</keyword>
<dbReference type="EC" id="2.7.13.3" evidence="2"/>
<keyword evidence="8" id="KW-0902">Two-component regulatory system</keyword>
<dbReference type="CDD" id="cd00082">
    <property type="entry name" value="HisKA"/>
    <property type="match status" value="1"/>
</dbReference>
<dbReference type="SMART" id="SM00388">
    <property type="entry name" value="HisKA"/>
    <property type="match status" value="1"/>
</dbReference>
<keyword evidence="11" id="KW-1185">Reference proteome</keyword>
<proteinExistence type="predicted"/>
<dbReference type="SMART" id="SM00387">
    <property type="entry name" value="HATPase_c"/>
    <property type="match status" value="1"/>
</dbReference>
<evidence type="ECO:0000256" key="1">
    <source>
        <dbReference type="ARBA" id="ARBA00000085"/>
    </source>
</evidence>
<evidence type="ECO:0000256" key="2">
    <source>
        <dbReference type="ARBA" id="ARBA00012438"/>
    </source>
</evidence>
<dbReference type="Gene3D" id="1.10.287.130">
    <property type="match status" value="1"/>
</dbReference>
<evidence type="ECO:0000256" key="5">
    <source>
        <dbReference type="ARBA" id="ARBA00022741"/>
    </source>
</evidence>
<dbReference type="OrthoDB" id="9764438at2"/>
<gene>
    <name evidence="10" type="ordered locus">Dfer_5435</name>
</gene>
<evidence type="ECO:0000313" key="11">
    <source>
        <dbReference type="Proteomes" id="UP000002011"/>
    </source>
</evidence>
<dbReference type="EMBL" id="CP001619">
    <property type="protein sequence ID" value="ACT96628.1"/>
    <property type="molecule type" value="Genomic_DNA"/>
</dbReference>
<dbReference type="Pfam" id="PF02518">
    <property type="entry name" value="HATPase_c"/>
    <property type="match status" value="1"/>
</dbReference>
<dbReference type="KEGG" id="dfe:Dfer_5435"/>
<dbReference type="GO" id="GO:0000155">
    <property type="term" value="F:phosphorelay sensor kinase activity"/>
    <property type="evidence" value="ECO:0007669"/>
    <property type="project" value="InterPro"/>
</dbReference>
<dbReference type="GO" id="GO:0030295">
    <property type="term" value="F:protein kinase activator activity"/>
    <property type="evidence" value="ECO:0007669"/>
    <property type="project" value="TreeGrafter"/>
</dbReference>